<gene>
    <name evidence="9" type="ORF">N180_09745</name>
</gene>
<dbReference type="Gene3D" id="2.170.130.10">
    <property type="entry name" value="TonB-dependent receptor, plug domain"/>
    <property type="match status" value="1"/>
</dbReference>
<dbReference type="InterPro" id="IPR036942">
    <property type="entry name" value="Beta-barrel_TonB_sf"/>
</dbReference>
<dbReference type="InterPro" id="IPR039426">
    <property type="entry name" value="TonB-dep_rcpt-like"/>
</dbReference>
<dbReference type="SUPFAM" id="SSF56935">
    <property type="entry name" value="Porins"/>
    <property type="match status" value="1"/>
</dbReference>
<evidence type="ECO:0000256" key="7">
    <source>
        <dbReference type="PROSITE-ProRule" id="PRU01360"/>
    </source>
</evidence>
<dbReference type="InterPro" id="IPR023997">
    <property type="entry name" value="TonB-dep_OMP_SusC/RagA_CS"/>
</dbReference>
<feature type="domain" description="Secretin/TonB short N-terminal" evidence="8">
    <location>
        <begin position="70"/>
        <end position="121"/>
    </location>
</feature>
<dbReference type="eggNOG" id="COG1629">
    <property type="taxonomic scope" value="Bacteria"/>
</dbReference>
<dbReference type="GO" id="GO:0009279">
    <property type="term" value="C:cell outer membrane"/>
    <property type="evidence" value="ECO:0007669"/>
    <property type="project" value="UniProtKB-SubCell"/>
</dbReference>
<dbReference type="PROSITE" id="PS52016">
    <property type="entry name" value="TONB_DEPENDENT_REC_3"/>
    <property type="match status" value="1"/>
</dbReference>
<keyword evidence="10" id="KW-1185">Reference proteome</keyword>
<dbReference type="Gene3D" id="2.60.40.1120">
    <property type="entry name" value="Carboxypeptidase-like, regulatory domain"/>
    <property type="match status" value="1"/>
</dbReference>
<dbReference type="Pfam" id="PF07660">
    <property type="entry name" value="STN"/>
    <property type="match status" value="1"/>
</dbReference>
<proteinExistence type="inferred from homology"/>
<dbReference type="SUPFAM" id="SSF49464">
    <property type="entry name" value="Carboxypeptidase regulatory domain-like"/>
    <property type="match status" value="1"/>
</dbReference>
<reference evidence="9 10" key="1">
    <citation type="journal article" date="1992" name="Int. J. Syst. Bacteriol.">
        <title>Sphingobacterium antarcticus sp. nov. a Psychrotrophic Bacterium from the Soils of Schirmacher Oasis, Antarctica.</title>
        <authorList>
            <person name="Shivaji S."/>
            <person name="Ray M.K."/>
            <person name="Rao N.S."/>
            <person name="Saiserr L."/>
            <person name="Jagannadham M.V."/>
            <person name="Kumar G.S."/>
            <person name="Reddy G."/>
            <person name="Bhargava P.M."/>
        </authorList>
    </citation>
    <scope>NUCLEOTIDE SEQUENCE [LARGE SCALE GENOMIC DNA]</scope>
    <source>
        <strain evidence="9 10">4BY</strain>
    </source>
</reference>
<dbReference type="InterPro" id="IPR037066">
    <property type="entry name" value="Plug_dom_sf"/>
</dbReference>
<name>A0A081PEJ7_9SPHI</name>
<accession>A0A081PEJ7</accession>
<keyword evidence="6 7" id="KW-0998">Cell outer membrane</keyword>
<dbReference type="Proteomes" id="UP000028007">
    <property type="component" value="Unassembled WGS sequence"/>
</dbReference>
<organism evidence="9 10">
    <name type="scientific">Pedobacter antarcticus 4BY</name>
    <dbReference type="NCBI Taxonomy" id="1358423"/>
    <lineage>
        <taxon>Bacteria</taxon>
        <taxon>Pseudomonadati</taxon>
        <taxon>Bacteroidota</taxon>
        <taxon>Sphingobacteriia</taxon>
        <taxon>Sphingobacteriales</taxon>
        <taxon>Sphingobacteriaceae</taxon>
        <taxon>Pedobacter</taxon>
    </lineage>
</organism>
<dbReference type="Pfam" id="PF07715">
    <property type="entry name" value="Plug"/>
    <property type="match status" value="1"/>
</dbReference>
<dbReference type="InterPro" id="IPR023996">
    <property type="entry name" value="TonB-dep_OMP_SusC/RagA"/>
</dbReference>
<evidence type="ECO:0000256" key="3">
    <source>
        <dbReference type="ARBA" id="ARBA00022452"/>
    </source>
</evidence>
<evidence type="ECO:0000313" key="9">
    <source>
        <dbReference type="EMBL" id="KEQ29120.1"/>
    </source>
</evidence>
<dbReference type="RefSeq" id="WP_074963963.1">
    <property type="nucleotide sequence ID" value="NZ_JNFF01000083.1"/>
</dbReference>
<dbReference type="OrthoDB" id="9768177at2"/>
<sequence>MYRFYRKDPVMPLRNRIIRRLIRGINLTTLLLITFIVQVSANSFAQKISLSARNKPLVQVIKEIRLQTGFDFMVTAGALRNARPVTINVKNVELSEALKQIFTGTPLDFVLEEKSVIISIRNEYPIFWKADKDIIVSGKVVDEKGNGLPGATIKLKGSESKIAITTSGDGNFSVNVPGENAVLIISYIGYQTKEVSISGADVNLVIKLEQASGELQGVTVVSTGYQDLPKERATGSFEKIDNALLNRSTGVNILSRLENVTPGLLIDRRQNSTRAPGLGQVTIRGLSTLTQSMASPLLILDNFPYEGDLNNINPNDVESVTILKDAAAASIWGARAANGVIVITTKKGQYNKAAAVSFTSNVTIQDKPNLFKLNTMSSNDYIDLEKLLFNKGFYDSNIENIWTQPYLSPVVELMLQARQPGATISQAEADKQIDAFRNQDVRRDYMKYIYRRSIAQQYALNINGGGDTFSYQISGGYDRNRFDVVQNRSERITLRTGFTYRPIKKLEFDFNTMYTQGKDKSPGTYSDITYAPFNTLPYIRLADDNGNPVVVGKEINNRFLDNVDPRYLDWRYRPLAELEASSNQVNAYNFLMNIGAKYQLSEVFSASVKHQYTRSISENRNWEGPESYYTRNQINLLTEFNGDQTIRNLPIGAIMARNSDAGSSYNVRGQVNANKIWGTNHQLDALIGIEQSEQVKRSNSSNVYGYSDLLLTSADVDNITQFISPLSSFVNMPSGVSFSEQRYRFISYFANAAYTFNQRYTISGSARKDEANLFGVATNLRGAPFWSVGLSWNLSKEKFYNFDLIPELKLRATYGYQGNTNKNLSAYSTIKYAGNNDFVINLPYANIINPANDQLRWEKVGTLNLGVDFAMRNRVISGSIEYYSRSAKDVLNSTPLDYTTGFSFATFNSSNLKGTGVDISLHSNNLTGSFKWATDIFFNYNNNKVTKYTPISNSVNSYLGPVLTIPSGLMVGKPVLSVFSYPWAGLDPETGDPLGYLNGEKSNDYAALTNINPDQLVYHGSAAPVYSGSFRNTFTYKNISVSANIIAKLGYVFRRNSINYTDLLNNGGTNPVIGHSDYSLRWQRKGDELLTSVPSLKYPNDPLRDEFYTGASVLVANAGHIRLQDITISYLLNKPVSSLLNIKLFLNMSNLGLIWKENKVGLDPEYYNSYSNPRTIAIGINSNF</sequence>
<keyword evidence="5 7" id="KW-0472">Membrane</keyword>
<dbReference type="InterPro" id="IPR008969">
    <property type="entry name" value="CarboxyPept-like_regulatory"/>
</dbReference>
<protein>
    <recommendedName>
        <fullName evidence="8">Secretin/TonB short N-terminal domain-containing protein</fullName>
    </recommendedName>
</protein>
<dbReference type="NCBIfam" id="TIGR04057">
    <property type="entry name" value="SusC_RagA_signa"/>
    <property type="match status" value="1"/>
</dbReference>
<keyword evidence="4 7" id="KW-0812">Transmembrane</keyword>
<comment type="similarity">
    <text evidence="7">Belongs to the TonB-dependent receptor family.</text>
</comment>
<dbReference type="NCBIfam" id="TIGR04056">
    <property type="entry name" value="OMP_RagA_SusC"/>
    <property type="match status" value="1"/>
</dbReference>
<dbReference type="AlphaFoldDB" id="A0A081PEJ7"/>
<comment type="subcellular location">
    <subcellularLocation>
        <location evidence="1 7">Cell outer membrane</location>
        <topology evidence="1 7">Multi-pass membrane protein</topology>
    </subcellularLocation>
</comment>
<comment type="caution">
    <text evidence="9">The sequence shown here is derived from an EMBL/GenBank/DDBJ whole genome shotgun (WGS) entry which is preliminary data.</text>
</comment>
<keyword evidence="3 7" id="KW-1134">Transmembrane beta strand</keyword>
<evidence type="ECO:0000256" key="1">
    <source>
        <dbReference type="ARBA" id="ARBA00004571"/>
    </source>
</evidence>
<keyword evidence="2 7" id="KW-0813">Transport</keyword>
<dbReference type="InterPro" id="IPR011662">
    <property type="entry name" value="Secretin/TonB_short_N"/>
</dbReference>
<evidence type="ECO:0000256" key="5">
    <source>
        <dbReference type="ARBA" id="ARBA00023136"/>
    </source>
</evidence>
<evidence type="ECO:0000259" key="8">
    <source>
        <dbReference type="SMART" id="SM00965"/>
    </source>
</evidence>
<evidence type="ECO:0000313" key="10">
    <source>
        <dbReference type="Proteomes" id="UP000028007"/>
    </source>
</evidence>
<dbReference type="InterPro" id="IPR012910">
    <property type="entry name" value="Plug_dom"/>
</dbReference>
<dbReference type="Pfam" id="PF13715">
    <property type="entry name" value="CarbopepD_reg_2"/>
    <property type="match status" value="1"/>
</dbReference>
<evidence type="ECO:0000256" key="6">
    <source>
        <dbReference type="ARBA" id="ARBA00023237"/>
    </source>
</evidence>
<dbReference type="Gene3D" id="2.40.170.20">
    <property type="entry name" value="TonB-dependent receptor, beta-barrel domain"/>
    <property type="match status" value="1"/>
</dbReference>
<evidence type="ECO:0000256" key="2">
    <source>
        <dbReference type="ARBA" id="ARBA00022448"/>
    </source>
</evidence>
<dbReference type="EMBL" id="JNFF01000083">
    <property type="protein sequence ID" value="KEQ29120.1"/>
    <property type="molecule type" value="Genomic_DNA"/>
</dbReference>
<evidence type="ECO:0000256" key="4">
    <source>
        <dbReference type="ARBA" id="ARBA00022692"/>
    </source>
</evidence>
<dbReference type="SMART" id="SM00965">
    <property type="entry name" value="STN"/>
    <property type="match status" value="1"/>
</dbReference>